<sequence>MKYPHFLFYLGTAMVGYFATQTIYYEILYHPDNLYLPLFVTDLKTENISHWFFPPSTYAFPDMFLMYLLSFCVSLKYLPATYGILNLTLILLSSYFLLKQELGKHKARFAIHLILLLLLVSISVSYFHESSLNLFVYLFTSGHHTSAIYLFLGTLSFYRFKSSRMSYFALCLPILFFGYLSDRFLILCFFSLIFIHKNRKDMYRWIILSILILLFSEVLLQYLNHFYHIPSSFLNLLKNISNTSLGEFFLNTLTYFYIFFKLYFTRVGLLFHLIGICIILASILKKRKMRLTNSFLVFGILSFCFLGIIGRYAFPHAFPIRYLVPSLYCFLLYGVIVILKPSSLSCTNYQIYYAFSYLLLAFSLFITLSITQTMVERIATHREGILAYHQSQPNKRFWTSYIAEKKLRFWSENQLQPLPCDSEGNPYLWISGAFKNQFEVRAHCPQRGERIWVPNSLTKDF</sequence>
<protein>
    <submittedName>
        <fullName evidence="2">Uncharacterized protein</fullName>
    </submittedName>
</protein>
<organism evidence="2 3">
    <name type="scientific">Leptospira ognonensis</name>
    <dbReference type="NCBI Taxonomy" id="2484945"/>
    <lineage>
        <taxon>Bacteria</taxon>
        <taxon>Pseudomonadati</taxon>
        <taxon>Spirochaetota</taxon>
        <taxon>Spirochaetia</taxon>
        <taxon>Leptospirales</taxon>
        <taxon>Leptospiraceae</taxon>
        <taxon>Leptospira</taxon>
    </lineage>
</organism>
<dbReference type="Proteomes" id="UP000297693">
    <property type="component" value="Unassembled WGS sequence"/>
</dbReference>
<keyword evidence="1" id="KW-1133">Transmembrane helix</keyword>
<feature type="transmembrane region" description="Helical" evidence="1">
    <location>
        <begin position="109"/>
        <end position="128"/>
    </location>
</feature>
<keyword evidence="3" id="KW-1185">Reference proteome</keyword>
<feature type="transmembrane region" description="Helical" evidence="1">
    <location>
        <begin position="295"/>
        <end position="314"/>
    </location>
</feature>
<gene>
    <name evidence="2" type="ORF">EHQ58_02470</name>
</gene>
<reference evidence="2" key="1">
    <citation type="journal article" date="2019" name="PLoS Negl. Trop. Dis.">
        <title>Revisiting the worldwide diversity of Leptospira species in the environment.</title>
        <authorList>
            <person name="Vincent A.T."/>
            <person name="Schiettekatte O."/>
            <person name="Bourhy P."/>
            <person name="Veyrier F.J."/>
            <person name="Picardeau M."/>
        </authorList>
    </citation>
    <scope>NUCLEOTIDE SEQUENCE [LARGE SCALE GENOMIC DNA]</scope>
    <source>
        <strain evidence="2">201702476</strain>
    </source>
</reference>
<evidence type="ECO:0000256" key="1">
    <source>
        <dbReference type="SAM" id="Phobius"/>
    </source>
</evidence>
<proteinExistence type="predicted"/>
<feature type="transmembrane region" description="Helical" evidence="1">
    <location>
        <begin position="202"/>
        <end position="224"/>
    </location>
</feature>
<dbReference type="EMBL" id="RQGD01000009">
    <property type="protein sequence ID" value="TGL62749.1"/>
    <property type="molecule type" value="Genomic_DNA"/>
</dbReference>
<name>A0A4V3JS03_9LEPT</name>
<keyword evidence="1" id="KW-0472">Membrane</keyword>
<feature type="transmembrane region" description="Helical" evidence="1">
    <location>
        <begin position="7"/>
        <end position="27"/>
    </location>
</feature>
<dbReference type="AlphaFoldDB" id="A0A4V3JS03"/>
<feature type="transmembrane region" description="Helical" evidence="1">
    <location>
        <begin position="320"/>
        <end position="339"/>
    </location>
</feature>
<dbReference type="RefSeq" id="WP_167883509.1">
    <property type="nucleotide sequence ID" value="NZ_RQGD01000009.1"/>
</dbReference>
<feature type="transmembrane region" description="Helical" evidence="1">
    <location>
        <begin position="64"/>
        <end position="97"/>
    </location>
</feature>
<accession>A0A4V3JS03</accession>
<feature type="transmembrane region" description="Helical" evidence="1">
    <location>
        <begin position="263"/>
        <end position="283"/>
    </location>
</feature>
<feature type="transmembrane region" description="Helical" evidence="1">
    <location>
        <begin position="351"/>
        <end position="370"/>
    </location>
</feature>
<feature type="transmembrane region" description="Helical" evidence="1">
    <location>
        <begin position="167"/>
        <end position="196"/>
    </location>
</feature>
<keyword evidence="1" id="KW-0812">Transmembrane</keyword>
<evidence type="ECO:0000313" key="3">
    <source>
        <dbReference type="Proteomes" id="UP000297693"/>
    </source>
</evidence>
<feature type="transmembrane region" description="Helical" evidence="1">
    <location>
        <begin position="134"/>
        <end position="155"/>
    </location>
</feature>
<evidence type="ECO:0000313" key="2">
    <source>
        <dbReference type="EMBL" id="TGL62749.1"/>
    </source>
</evidence>
<comment type="caution">
    <text evidence="2">The sequence shown here is derived from an EMBL/GenBank/DDBJ whole genome shotgun (WGS) entry which is preliminary data.</text>
</comment>